<feature type="domain" description="Cadherin" evidence="21">
    <location>
        <begin position="213"/>
        <end position="292"/>
    </location>
</feature>
<comment type="function">
    <text evidence="15">Cadherins are calcium-dependent cell adhesion proteins. They preferentially interact with themselves in a homophilic manner in connecting cells; cadherins may thus contribute to the sorting of heterogeneous cell types. Ligand for integrins alpha-E/beta-7, ITGAE:ITGAB7, alpha-4/beta-7, ITGA4:ITGAB7 and alpha-4/beta-1, ITGA4:ITGAB1 through which modulates CD4(+) T cells activation.</text>
</comment>
<feature type="domain" description="Cadherin" evidence="21">
    <location>
        <begin position="1823"/>
        <end position="1930"/>
    </location>
</feature>
<feature type="domain" description="Cadherin" evidence="21">
    <location>
        <begin position="959"/>
        <end position="1082"/>
    </location>
</feature>
<dbReference type="FunFam" id="2.60.40.60:FF:000095">
    <property type="entry name" value="Cadherin 13"/>
    <property type="match status" value="2"/>
</dbReference>
<feature type="compositionally biased region" description="Low complexity" evidence="19">
    <location>
        <begin position="115"/>
        <end position="136"/>
    </location>
</feature>
<evidence type="ECO:0000256" key="8">
    <source>
        <dbReference type="ARBA" id="ARBA00022729"/>
    </source>
</evidence>
<keyword evidence="11" id="KW-0130">Cell adhesion</keyword>
<keyword evidence="23" id="KW-1185">Reference proteome</keyword>
<dbReference type="GO" id="GO:0007156">
    <property type="term" value="P:homophilic cell adhesion via plasma membrane adhesion molecules"/>
    <property type="evidence" value="ECO:0007669"/>
    <property type="project" value="InterPro"/>
</dbReference>
<dbReference type="InterPro" id="IPR039808">
    <property type="entry name" value="Cadherin"/>
</dbReference>
<comment type="similarity">
    <text evidence="3">Belongs to the dysbindin family.</text>
</comment>
<feature type="compositionally biased region" description="Acidic residues" evidence="19">
    <location>
        <begin position="84"/>
        <end position="98"/>
    </location>
</feature>
<keyword evidence="9" id="KW-0677">Repeat</keyword>
<feature type="region of interest" description="Disordered" evidence="19">
    <location>
        <begin position="73"/>
        <end position="140"/>
    </location>
</feature>
<keyword evidence="4" id="KW-1003">Cell membrane</keyword>
<name>A0A315W6T0_GAMAF</name>
<evidence type="ECO:0000256" key="4">
    <source>
        <dbReference type="ARBA" id="ARBA00022475"/>
    </source>
</evidence>
<dbReference type="Proteomes" id="UP000250572">
    <property type="component" value="Unassembled WGS sequence"/>
</dbReference>
<evidence type="ECO:0000256" key="16">
    <source>
        <dbReference type="ARBA" id="ARBA00062925"/>
    </source>
</evidence>
<comment type="caution">
    <text evidence="22">The sequence shown here is derived from an EMBL/GenBank/DDBJ whole genome shotgun (WGS) entry which is preliminary data.</text>
</comment>
<keyword evidence="8" id="KW-0732">Signal</keyword>
<evidence type="ECO:0000256" key="6">
    <source>
        <dbReference type="ARBA" id="ARBA00022692"/>
    </source>
</evidence>
<evidence type="ECO:0000256" key="13">
    <source>
        <dbReference type="ARBA" id="ARBA00023136"/>
    </source>
</evidence>
<evidence type="ECO:0000256" key="20">
    <source>
        <dbReference type="SAM" id="Phobius"/>
    </source>
</evidence>
<dbReference type="GO" id="GO:0016477">
    <property type="term" value="P:cell migration"/>
    <property type="evidence" value="ECO:0007669"/>
    <property type="project" value="TreeGrafter"/>
</dbReference>
<dbReference type="GO" id="GO:0060027">
    <property type="term" value="P:convergent extension involved in gastrulation"/>
    <property type="evidence" value="ECO:0007669"/>
    <property type="project" value="UniProtKB-ARBA"/>
</dbReference>
<feature type="domain" description="Cadherin" evidence="21">
    <location>
        <begin position="734"/>
        <end position="828"/>
    </location>
</feature>
<evidence type="ECO:0000256" key="15">
    <source>
        <dbReference type="ARBA" id="ARBA00059993"/>
    </source>
</evidence>
<evidence type="ECO:0000256" key="19">
    <source>
        <dbReference type="SAM" id="MobiDB-lite"/>
    </source>
</evidence>
<dbReference type="PANTHER" id="PTHR24027:SF433">
    <property type="entry name" value="CADHERIN 27-RELATED"/>
    <property type="match status" value="1"/>
</dbReference>
<dbReference type="Gene3D" id="2.60.40.60">
    <property type="entry name" value="Cadherins"/>
    <property type="match status" value="13"/>
</dbReference>
<dbReference type="SMART" id="SM00112">
    <property type="entry name" value="CA"/>
    <property type="match status" value="13"/>
</dbReference>
<feature type="domain" description="Cadherin" evidence="21">
    <location>
        <begin position="576"/>
        <end position="663"/>
    </location>
</feature>
<dbReference type="CDD" id="cd11304">
    <property type="entry name" value="Cadherin_repeat"/>
    <property type="match status" value="10"/>
</dbReference>
<dbReference type="STRING" id="33528.ENSGAFP00000020329"/>
<dbReference type="InterPro" id="IPR015919">
    <property type="entry name" value="Cadherin-like_sf"/>
</dbReference>
<reference evidence="22 23" key="1">
    <citation type="journal article" date="2018" name="G3 (Bethesda)">
        <title>A High-Quality Reference Genome for the Invasive Mosquitofish Gambusia affinis Using a Chicago Library.</title>
        <authorList>
            <person name="Hoffberg S.L."/>
            <person name="Troendle N.J."/>
            <person name="Glenn T.C."/>
            <person name="Mahmud O."/>
            <person name="Louha S."/>
            <person name="Chalopin D."/>
            <person name="Bennetzen J.L."/>
            <person name="Mauricio R."/>
        </authorList>
    </citation>
    <scope>NUCLEOTIDE SEQUENCE [LARGE SCALE GENOMIC DNA]</scope>
    <source>
        <strain evidence="22">NE01/NJP1002.9</strain>
        <tissue evidence="22">Muscle</tissue>
    </source>
</reference>
<dbReference type="Pfam" id="PF00028">
    <property type="entry name" value="Cadherin"/>
    <property type="match status" value="8"/>
</dbReference>
<dbReference type="GO" id="GO:0044331">
    <property type="term" value="P:cell-cell adhesion mediated by cadherin"/>
    <property type="evidence" value="ECO:0007669"/>
    <property type="project" value="TreeGrafter"/>
</dbReference>
<dbReference type="GO" id="GO:0016339">
    <property type="term" value="P:calcium-dependent cell-cell adhesion via plasma membrane cell adhesion molecules"/>
    <property type="evidence" value="ECO:0007669"/>
    <property type="project" value="TreeGrafter"/>
</dbReference>
<feature type="domain" description="Cadherin" evidence="21">
    <location>
        <begin position="453"/>
        <end position="558"/>
    </location>
</feature>
<keyword evidence="7" id="KW-0479">Metal-binding</keyword>
<evidence type="ECO:0000256" key="2">
    <source>
        <dbReference type="ARBA" id="ARBA00004496"/>
    </source>
</evidence>
<evidence type="ECO:0000256" key="18">
    <source>
        <dbReference type="PROSITE-ProRule" id="PRU00043"/>
    </source>
</evidence>
<evidence type="ECO:0000256" key="11">
    <source>
        <dbReference type="ARBA" id="ARBA00022889"/>
    </source>
</evidence>
<protein>
    <recommendedName>
        <fullName evidence="17">Cadherin-like protein 26</fullName>
    </recommendedName>
</protein>
<accession>A0A315W6T0</accession>
<dbReference type="GO" id="GO:0005737">
    <property type="term" value="C:cytoplasm"/>
    <property type="evidence" value="ECO:0007669"/>
    <property type="project" value="UniProtKB-SubCell"/>
</dbReference>
<evidence type="ECO:0000256" key="3">
    <source>
        <dbReference type="ARBA" id="ARBA00008686"/>
    </source>
</evidence>
<evidence type="ECO:0000256" key="9">
    <source>
        <dbReference type="ARBA" id="ARBA00022737"/>
    </source>
</evidence>
<evidence type="ECO:0000256" key="17">
    <source>
        <dbReference type="ARBA" id="ARBA00069031"/>
    </source>
</evidence>
<evidence type="ECO:0000313" key="23">
    <source>
        <dbReference type="Proteomes" id="UP000250572"/>
    </source>
</evidence>
<evidence type="ECO:0000256" key="10">
    <source>
        <dbReference type="ARBA" id="ARBA00022837"/>
    </source>
</evidence>
<dbReference type="PRINTS" id="PR01820">
    <property type="entry name" value="DESMOCOLLIN"/>
</dbReference>
<keyword evidence="13 20" id="KW-0472">Membrane</keyword>
<evidence type="ECO:0000259" key="21">
    <source>
        <dbReference type="PROSITE" id="PS50268"/>
    </source>
</evidence>
<dbReference type="GO" id="GO:0005912">
    <property type="term" value="C:adherens junction"/>
    <property type="evidence" value="ECO:0007669"/>
    <property type="project" value="TreeGrafter"/>
</dbReference>
<dbReference type="GO" id="GO:0000902">
    <property type="term" value="P:cell morphogenesis"/>
    <property type="evidence" value="ECO:0007669"/>
    <property type="project" value="TreeGrafter"/>
</dbReference>
<dbReference type="EMBL" id="NHOQ01000244">
    <property type="protein sequence ID" value="PWA31751.1"/>
    <property type="molecule type" value="Genomic_DNA"/>
</dbReference>
<feature type="domain" description="Cadherin" evidence="21">
    <location>
        <begin position="829"/>
        <end position="942"/>
    </location>
</feature>
<dbReference type="GO" id="GO:0045296">
    <property type="term" value="F:cadherin binding"/>
    <property type="evidence" value="ECO:0007669"/>
    <property type="project" value="TreeGrafter"/>
</dbReference>
<dbReference type="InterPro" id="IPR020894">
    <property type="entry name" value="Cadherin_CS"/>
</dbReference>
<evidence type="ECO:0000256" key="1">
    <source>
        <dbReference type="ARBA" id="ARBA00004251"/>
    </source>
</evidence>
<feature type="transmembrane region" description="Helical" evidence="20">
    <location>
        <begin position="1311"/>
        <end position="1333"/>
    </location>
</feature>
<dbReference type="GO" id="GO:0055113">
    <property type="term" value="P:epiboly involved in gastrulation with mouth forming second"/>
    <property type="evidence" value="ECO:0007669"/>
    <property type="project" value="UniProtKB-ARBA"/>
</dbReference>
<dbReference type="FunFam" id="2.60.40.60:FF:000019">
    <property type="entry name" value="Cadherin 2"/>
    <property type="match status" value="2"/>
</dbReference>
<dbReference type="GO" id="GO:0007043">
    <property type="term" value="P:cell-cell junction assembly"/>
    <property type="evidence" value="ECO:0007669"/>
    <property type="project" value="TreeGrafter"/>
</dbReference>
<feature type="domain" description="Cadherin" evidence="21">
    <location>
        <begin position="1082"/>
        <end position="1198"/>
    </location>
</feature>
<dbReference type="PROSITE" id="PS50268">
    <property type="entry name" value="CADHERIN_2"/>
    <property type="match status" value="12"/>
</dbReference>
<dbReference type="SUPFAM" id="SSF49313">
    <property type="entry name" value="Cadherin-like"/>
    <property type="match status" value="13"/>
</dbReference>
<evidence type="ECO:0000256" key="12">
    <source>
        <dbReference type="ARBA" id="ARBA00022989"/>
    </source>
</evidence>
<evidence type="ECO:0000256" key="5">
    <source>
        <dbReference type="ARBA" id="ARBA00022490"/>
    </source>
</evidence>
<dbReference type="FunFam" id="2.60.40.60:FF:000031">
    <property type="entry name" value="Cadherin 3"/>
    <property type="match status" value="1"/>
</dbReference>
<evidence type="ECO:0000256" key="7">
    <source>
        <dbReference type="ARBA" id="ARBA00022723"/>
    </source>
</evidence>
<dbReference type="PROSITE" id="PS00232">
    <property type="entry name" value="CADHERIN_1"/>
    <property type="match status" value="4"/>
</dbReference>
<comment type="subcellular location">
    <subcellularLocation>
        <location evidence="1">Cell membrane</location>
        <topology evidence="1">Single-pass type I membrane protein</topology>
    </subcellularLocation>
    <subcellularLocation>
        <location evidence="2">Cytoplasm</location>
    </subcellularLocation>
</comment>
<dbReference type="InterPro" id="IPR002126">
    <property type="entry name" value="Cadherin-like_dom"/>
</dbReference>
<dbReference type="FunFam" id="2.60.40.60:FF:000011">
    <property type="entry name" value="Cadherin 1"/>
    <property type="match status" value="2"/>
</dbReference>
<dbReference type="PRINTS" id="PR00205">
    <property type="entry name" value="CADHERIN"/>
</dbReference>
<dbReference type="GO" id="GO:0034332">
    <property type="term" value="P:adherens junction organization"/>
    <property type="evidence" value="ECO:0007669"/>
    <property type="project" value="TreeGrafter"/>
</dbReference>
<dbReference type="InterPro" id="IPR007531">
    <property type="entry name" value="Dysbindin"/>
</dbReference>
<evidence type="ECO:0000256" key="14">
    <source>
        <dbReference type="ARBA" id="ARBA00023180"/>
    </source>
</evidence>
<dbReference type="Pfam" id="PF04440">
    <property type="entry name" value="Dysbindin"/>
    <property type="match status" value="1"/>
</dbReference>
<dbReference type="GO" id="GO:0005509">
    <property type="term" value="F:calcium ion binding"/>
    <property type="evidence" value="ECO:0007669"/>
    <property type="project" value="UniProtKB-UniRule"/>
</dbReference>
<feature type="non-terminal residue" evidence="22">
    <location>
        <position position="2234"/>
    </location>
</feature>
<keyword evidence="12 20" id="KW-1133">Transmembrane helix</keyword>
<feature type="transmembrane region" description="Helical" evidence="20">
    <location>
        <begin position="2045"/>
        <end position="2069"/>
    </location>
</feature>
<organism evidence="22 23">
    <name type="scientific">Gambusia affinis</name>
    <name type="common">Western mosquitofish</name>
    <name type="synonym">Heterandria affinis</name>
    <dbReference type="NCBI Taxonomy" id="33528"/>
    <lineage>
        <taxon>Eukaryota</taxon>
        <taxon>Metazoa</taxon>
        <taxon>Chordata</taxon>
        <taxon>Craniata</taxon>
        <taxon>Vertebrata</taxon>
        <taxon>Euteleostomi</taxon>
        <taxon>Actinopterygii</taxon>
        <taxon>Neopterygii</taxon>
        <taxon>Teleostei</taxon>
        <taxon>Neoteleostei</taxon>
        <taxon>Acanthomorphata</taxon>
        <taxon>Ovalentaria</taxon>
        <taxon>Atherinomorphae</taxon>
        <taxon>Cyprinodontiformes</taxon>
        <taxon>Poeciliidae</taxon>
        <taxon>Poeciliinae</taxon>
        <taxon>Gambusia</taxon>
    </lineage>
</organism>
<keyword evidence="14" id="KW-0325">Glycoprotein</keyword>
<feature type="domain" description="Cadherin" evidence="21">
    <location>
        <begin position="1943"/>
        <end position="2035"/>
    </location>
</feature>
<dbReference type="GO" id="GO:0008013">
    <property type="term" value="F:beta-catenin binding"/>
    <property type="evidence" value="ECO:0007669"/>
    <property type="project" value="TreeGrafter"/>
</dbReference>
<dbReference type="PANTHER" id="PTHR24027">
    <property type="entry name" value="CADHERIN-23"/>
    <property type="match status" value="1"/>
</dbReference>
<feature type="domain" description="Cadherin" evidence="21">
    <location>
        <begin position="1566"/>
        <end position="1679"/>
    </location>
</feature>
<keyword evidence="5" id="KW-0963">Cytoplasm</keyword>
<feature type="domain" description="Cadherin" evidence="21">
    <location>
        <begin position="1694"/>
        <end position="1822"/>
    </location>
</feature>
<keyword evidence="10 18" id="KW-0106">Calcium</keyword>
<keyword evidence="6 20" id="KW-0812">Transmembrane</keyword>
<dbReference type="FunFam" id="2.60.40.60:FF:000158">
    <property type="entry name" value="Dachsous cadherin-related 1"/>
    <property type="match status" value="1"/>
</dbReference>
<evidence type="ECO:0000313" key="22">
    <source>
        <dbReference type="EMBL" id="PWA31751.1"/>
    </source>
</evidence>
<feature type="domain" description="Cadherin" evidence="21">
    <location>
        <begin position="294"/>
        <end position="452"/>
    </location>
</feature>
<sequence length="2234" mass="249876">MKLRDRQRFFEDVYQHDVDNYLPSTHLQVDYRKPPMGSISSMEVNVDTLEQMDLMDISDHEALDVFLNSSSVGDEGALTSPLPDCEDDDEDEADEEAEVVYRERAPLQRQNEVYRGSQSRFSSTSSGSSVTSAGGADTPVIQSDDEEVHADTLLLTSVALESLGESKEGNERHRRAKREFLSRSKRRWVLSTIELEEEMDVKYPYKISTMYNDKTANVQHEFQITVDNEPEGLFTIDKTTGDVFVHRRLDREKKKSYHITFDVWDLTAGKKIDKELSFDVDLIDINDNAPRFTNQFKKSYEVMENMKVGEYLPVIMNVVDDDEPGTINSTVVVTVGKQIPPEPKIGVKRIDDRLHQLVSEGCFDYDKAKEYSVVISASDRGKPPLSRSVTVTLNAKNFDITTLVKLQITVENIEPLKVCKDGKLIEDLSNLPPKDSVNITVKMVDTNDAPVFEKYTEEVYQTEESEKGQVLYTPKVKDVDSSHIRFELLEDPAKWVTIDEKTGAITTIEKMDRESPYVDENNIYRIVIAAIDDGSPPATSTCTVSVHLRDINDNTPALLNNTAFLCSNHADKEVMVRAKDADAEPFSGPFSFSLANDKTVKERWKIEPEYGEEVTIRLLTKLPNGNYSVPLVIQDKQNQPAKQSLSVVLCDCIKPGVCAGPKPLSTGIVLLLLLTNKQKPVIVPDMTDEYNQTLIQYNDEGLGNDCKSLGIHLSPTEFLMRQKRNWIIQTFMIDESYSGTFPYYLGKVEIHSSLEIVEVTGQGVTEEPRDLISLNEKEGHVIIKGPVDYEKYTILKLIIKAESKENHTWTKVGVNFEIIDANDNPPIFSKTAYEITINESTLQGTELINVTAIDSDSTEEYRNFIFSIDSVIPETEDLEFTINKVPYFGNGTISFKGCLDHKKADKYTIIVKATDLGKPKQLFSFTNVTVNINHGNRYRPMFTNQPGLVRVKEGEENFLFSRLQVKDEDTKGTKGWNAIYEIHGDKNNNFKIRTDPQTNEGLLYVNKPLDYEDESLKNITITVENEIPYFTCKVMDRNTSGLWKIKTDPSIFSGVSTSIRSDGGRTHQMTVVVEDVNEPPVFDELKPISLPKNVEVGHYLGRIVSRDPDVQGTRIIRYLKGEDPANLVSVDPETGKITTASILDRESPYAKDGIYVVTVNAVDCVKLYNVYAQGSPPQTGTASLSIYIASANDNAPSLIVNTFDMCQSDKSSWVNVTAVDPDEDPYSGPFSFKLLGDVQKKWRIDPEQGYSVNLVKGQNVHSGHHKLKLEVSDFQGKKALHDLSVIVCKCSDTTKPDCSQRKAAGITVGTGALGILLFCITLIIGLLFLTFLVSCKPEKIPVDVDDGGPVQHLMKSNTEEPGTDCYVPFNSLNSRNYGQQIQVSEDANLSMTPVLLDSVVNVQACPNVIKFNQDRGSLAKSSVVSFREHWNMSTEVPSSGMGIRRQLGTLKEGARMEQRLETLLFTALTNMLEKHEAPGEELGDYEPTVYEDEGDLCLGIQLSVSDILLRQKRNWIIETFTFDEGYNGPFPLYLGRAFKKVKGDINKEMGINIDITDTNDNEPKFNNHMYEVTIEETPSQGTELINVTATDQDSTEENRKFCFSIESVSPTPQNFEFIINEEPDSGNGTISFKGCLDHETAQKYTLIVKATDHGQPKPLSSFTTVIINIEDGNRHLPVFTKQKGEASVKEGLQGVLISRLQVTDEDTRGTKAWKAKYKIQGDTNNNFRIDTDPETNEGLLYVQKTLDYEEDSLKNIIISSENEIPYFTCKVINRNTAGFWEIKTVNGSTFSNAQGVTGTKEKRLSTYHLTVNVEDVNEPPVFDPSNKTVTVFEDVALGYYLGILIAKDPDVNGANQIRYMIGEDPAGFVTVDSNSGKITTSKSLDRESQFVKDGLYVIKIYATDNGEPSQTGTATLSINIIDVNDNAPSLDKSIIDMCQRDKISSVSVTALDPDTEPYSGPFSFKLLGDVKDKWRIDPEKGYSFKLVNEHNASQTIRIFGHYELQLQVSDLQGKTAVHSLSVSVCKCSKTTNPDCRLQKDTGSRLGPGALGILFLSIILFIGFLLLTFLMSCKPERIPFPGDISGQYLMMSNTEGPGSDCKLPLGKLDHIAHGQKKQISQGKPLIVMPVRVLQSHHVLEYLLHNQMKIKILTLEESGMELGDYEPVVYADEGDCEHKFELDTLSDPGVSFDQDMELDYKFLPLASICSSDIAAQSTETYFCKEQSLVKQDIFIS</sequence>
<proteinExistence type="inferred from homology"/>
<dbReference type="GO" id="GO:0016342">
    <property type="term" value="C:catenin complex"/>
    <property type="evidence" value="ECO:0007669"/>
    <property type="project" value="TreeGrafter"/>
</dbReference>
<comment type="subunit">
    <text evidence="16">Homodimer. Component of a cadherin:catenin adhesion complex composed of at least of CDH26, beta-catenin/CTNNB1, alpha-catenin/CTNNA1 and p120 catenin/CTNND1.</text>
</comment>
<gene>
    <name evidence="22" type="ORF">CCH79_00006624</name>
</gene>